<sequence length="407" mass="47464">MLQLFEEIEWFLNVHCSEVLSKNNVKFYRVYKNHHQGDYKCIIRNNMKSLDTTLELFDKCLMDIRPLWKNYLKFLITDGKVCVFFNRTLCFLHGLKNVIDLGELYGSNNLYPKIFMVNVDTTSKLNSLTNLRAKTVADILQKLLSSCGGTIVQNIDNESLNARPNYNIIISQNNHKNTNDDSIIFIQVGSVLNIADGQTITTDEYFKLRTEEIDSMCDYKLEINNVTTNREDLVKTTVVFDLVQSNIHKTMSLNLYSENPDIKTSCKGALFVMYNYVRLVALLEKFDYLVSCKKYSPLPSMDEIDFSLLSEDREWALMFDYILYWPTVIKQSLENFKDGKPKIHNICKFLMGLSSYFSVYYHHTRILTDSRPHLMSLIYARIYFLKAIAQVYKNALNLLQLRPLIKM</sequence>
<keyword evidence="3" id="KW-1185">Reference proteome</keyword>
<dbReference type="InterPro" id="IPR008909">
    <property type="entry name" value="DALR_anticod-bd"/>
</dbReference>
<dbReference type="GO" id="GO:0005524">
    <property type="term" value="F:ATP binding"/>
    <property type="evidence" value="ECO:0007669"/>
    <property type="project" value="InterPro"/>
</dbReference>
<dbReference type="SUPFAM" id="SSF47323">
    <property type="entry name" value="Anticodon-binding domain of a subclass of class I aminoacyl-tRNA synthetases"/>
    <property type="match status" value="1"/>
</dbReference>
<evidence type="ECO:0000313" key="2">
    <source>
        <dbReference type="EMBL" id="KAK9509445.1"/>
    </source>
</evidence>
<dbReference type="AlphaFoldDB" id="A0AAW1DM94"/>
<evidence type="ECO:0000259" key="1">
    <source>
        <dbReference type="SMART" id="SM00836"/>
    </source>
</evidence>
<dbReference type="Pfam" id="PF05746">
    <property type="entry name" value="DALR_1"/>
    <property type="match status" value="1"/>
</dbReference>
<dbReference type="SMART" id="SM00836">
    <property type="entry name" value="DALR_1"/>
    <property type="match status" value="1"/>
</dbReference>
<accession>A0AAW1DM94</accession>
<feature type="domain" description="DALR anticodon binding" evidence="1">
    <location>
        <begin position="272"/>
        <end position="407"/>
    </location>
</feature>
<dbReference type="Proteomes" id="UP001461498">
    <property type="component" value="Unassembled WGS sequence"/>
</dbReference>
<dbReference type="InterPro" id="IPR037380">
    <property type="entry name" value="DALRD3"/>
</dbReference>
<name>A0AAW1DM94_9HEMI</name>
<dbReference type="EMBL" id="JAPXFL010000003">
    <property type="protein sequence ID" value="KAK9509444.1"/>
    <property type="molecule type" value="Genomic_DNA"/>
</dbReference>
<dbReference type="PANTHER" id="PTHR16043">
    <property type="entry name" value="DALRD3 PROTEIN"/>
    <property type="match status" value="1"/>
</dbReference>
<dbReference type="Gene3D" id="1.10.730.10">
    <property type="entry name" value="Isoleucyl-tRNA Synthetase, Domain 1"/>
    <property type="match status" value="1"/>
</dbReference>
<evidence type="ECO:0000313" key="3">
    <source>
        <dbReference type="Proteomes" id="UP001461498"/>
    </source>
</evidence>
<proteinExistence type="predicted"/>
<reference evidence="2 3" key="1">
    <citation type="submission" date="2022-12" db="EMBL/GenBank/DDBJ databases">
        <title>Chromosome-level genome assembly of true bugs.</title>
        <authorList>
            <person name="Ma L."/>
            <person name="Li H."/>
        </authorList>
    </citation>
    <scope>NUCLEOTIDE SEQUENCE [LARGE SCALE GENOMIC DNA]</scope>
    <source>
        <strain evidence="2">Lab_2022b</strain>
    </source>
</reference>
<dbReference type="PANTHER" id="PTHR16043:SF1">
    <property type="entry name" value="DALR ANTICODON-BINDING DOMAIN-CONTAINING PROTEIN 3"/>
    <property type="match status" value="1"/>
</dbReference>
<dbReference type="GO" id="GO:0006420">
    <property type="term" value="P:arginyl-tRNA aminoacylation"/>
    <property type="evidence" value="ECO:0007669"/>
    <property type="project" value="InterPro"/>
</dbReference>
<dbReference type="GO" id="GO:0000049">
    <property type="term" value="F:tRNA binding"/>
    <property type="evidence" value="ECO:0007669"/>
    <property type="project" value="TreeGrafter"/>
</dbReference>
<protein>
    <recommendedName>
        <fullName evidence="1">DALR anticodon binding domain-containing protein</fullName>
    </recommendedName>
</protein>
<organism evidence="2 3">
    <name type="scientific">Rhynocoris fuscipes</name>
    <dbReference type="NCBI Taxonomy" id="488301"/>
    <lineage>
        <taxon>Eukaryota</taxon>
        <taxon>Metazoa</taxon>
        <taxon>Ecdysozoa</taxon>
        <taxon>Arthropoda</taxon>
        <taxon>Hexapoda</taxon>
        <taxon>Insecta</taxon>
        <taxon>Pterygota</taxon>
        <taxon>Neoptera</taxon>
        <taxon>Paraneoptera</taxon>
        <taxon>Hemiptera</taxon>
        <taxon>Heteroptera</taxon>
        <taxon>Panheteroptera</taxon>
        <taxon>Cimicomorpha</taxon>
        <taxon>Reduviidae</taxon>
        <taxon>Harpactorinae</taxon>
        <taxon>Harpactorini</taxon>
        <taxon>Rhynocoris</taxon>
    </lineage>
</organism>
<dbReference type="InterPro" id="IPR009080">
    <property type="entry name" value="tRNAsynth_Ia_anticodon-bd"/>
</dbReference>
<comment type="caution">
    <text evidence="2">The sequence shown here is derived from an EMBL/GenBank/DDBJ whole genome shotgun (WGS) entry which is preliminary data.</text>
</comment>
<gene>
    <name evidence="2" type="ORF">O3M35_006760</name>
</gene>
<dbReference type="GO" id="GO:0004814">
    <property type="term" value="F:arginine-tRNA ligase activity"/>
    <property type="evidence" value="ECO:0007669"/>
    <property type="project" value="InterPro"/>
</dbReference>
<dbReference type="EMBL" id="JAPXFL010000003">
    <property type="protein sequence ID" value="KAK9509445.1"/>
    <property type="molecule type" value="Genomic_DNA"/>
</dbReference>
<dbReference type="GO" id="GO:0106217">
    <property type="term" value="P:tRNA C3-cytosine methylation"/>
    <property type="evidence" value="ECO:0007669"/>
    <property type="project" value="TreeGrafter"/>
</dbReference>